<sequence length="63" mass="7571">MKVIIHGSIKDASEILTEQIFYIIRNRVDQYAKENDLTDKEKAIIYKQFIEELKKEEQRGNER</sequence>
<gene>
    <name evidence="1" type="ORF">FQB35_09920</name>
</gene>
<accession>A0A5C0SFY1</accession>
<keyword evidence="2" id="KW-1185">Reference proteome</keyword>
<dbReference type="EMBL" id="CP042243">
    <property type="protein sequence ID" value="QEK12617.1"/>
    <property type="molecule type" value="Genomic_DNA"/>
</dbReference>
<proteinExistence type="predicted"/>
<evidence type="ECO:0000313" key="1">
    <source>
        <dbReference type="EMBL" id="QEK12617.1"/>
    </source>
</evidence>
<dbReference type="Proteomes" id="UP000324646">
    <property type="component" value="Chromosome"/>
</dbReference>
<organism evidence="1 2">
    <name type="scientific">Crassaminicella thermophila</name>
    <dbReference type="NCBI Taxonomy" id="2599308"/>
    <lineage>
        <taxon>Bacteria</taxon>
        <taxon>Bacillati</taxon>
        <taxon>Bacillota</taxon>
        <taxon>Clostridia</taxon>
        <taxon>Eubacteriales</taxon>
        <taxon>Clostridiaceae</taxon>
        <taxon>Crassaminicella</taxon>
    </lineage>
</organism>
<dbReference type="OrthoDB" id="1957296at2"/>
<dbReference type="RefSeq" id="WP_148809768.1">
    <property type="nucleotide sequence ID" value="NZ_CP042243.1"/>
</dbReference>
<name>A0A5C0SFY1_CRATE</name>
<dbReference type="AlphaFoldDB" id="A0A5C0SFY1"/>
<dbReference type="KEGG" id="crs:FQB35_09920"/>
<protein>
    <submittedName>
        <fullName evidence="1">Uncharacterized protein</fullName>
    </submittedName>
</protein>
<reference evidence="1 2" key="1">
    <citation type="submission" date="2019-07" db="EMBL/GenBank/DDBJ databases">
        <title>Complete genome of Crassaminicella thermophila SY095.</title>
        <authorList>
            <person name="Li X."/>
        </authorList>
    </citation>
    <scope>NUCLEOTIDE SEQUENCE [LARGE SCALE GENOMIC DNA]</scope>
    <source>
        <strain evidence="1 2">SY095</strain>
    </source>
</reference>
<evidence type="ECO:0000313" key="2">
    <source>
        <dbReference type="Proteomes" id="UP000324646"/>
    </source>
</evidence>